<feature type="transmembrane region" description="Helical" evidence="18">
    <location>
        <begin position="143"/>
        <end position="162"/>
    </location>
</feature>
<comment type="function">
    <text evidence="18">Core subunit of the mitochondrial membrane respiratory chain NADH dehydrogenase (Complex I) which catalyzes electron transfer from NADH through the respiratory chain, using ubiquinone as an electron acceptor. Essential for the catalytic activity and assembly of complex I.</text>
</comment>
<dbReference type="InterPro" id="IPR050175">
    <property type="entry name" value="Complex_I_Subunit_2"/>
</dbReference>
<evidence type="ECO:0000256" key="3">
    <source>
        <dbReference type="ARBA" id="ARBA00007012"/>
    </source>
</evidence>
<evidence type="ECO:0000256" key="4">
    <source>
        <dbReference type="ARBA" id="ARBA00012944"/>
    </source>
</evidence>
<feature type="domain" description="NADH:quinone oxidoreductase/Mrp antiporter transmembrane" evidence="20">
    <location>
        <begin position="85"/>
        <end position="272"/>
    </location>
</feature>
<name>Q19TX2_9CRUS</name>
<comment type="function">
    <text evidence="1">Core subunit of the mitochondrial membrane respiratory chain NADH dehydrogenase (Complex I) that is believed to belong to the minimal assembly required for catalysis. Complex I functions in the transfer of electrons from NADH to the respiratory chain. The immediate electron acceptor for the enzyme is believed to be ubiquinone.</text>
</comment>
<keyword evidence="9 18" id="KW-0999">Mitochondrion inner membrane</keyword>
<evidence type="ECO:0000256" key="18">
    <source>
        <dbReference type="RuleBase" id="RU003403"/>
    </source>
</evidence>
<dbReference type="GO" id="GO:0008137">
    <property type="term" value="F:NADH dehydrogenase (ubiquinone) activity"/>
    <property type="evidence" value="ECO:0007669"/>
    <property type="project" value="UniProtKB-EC"/>
</dbReference>
<comment type="similarity">
    <text evidence="3 18">Belongs to the complex I subunit 2 family.</text>
</comment>
<keyword evidence="16 18" id="KW-0472">Membrane</keyword>
<keyword evidence="19" id="KW-0732">Signal</keyword>
<dbReference type="Pfam" id="PF00361">
    <property type="entry name" value="Proton_antipo_M"/>
    <property type="match status" value="2"/>
</dbReference>
<dbReference type="InterPro" id="IPR003917">
    <property type="entry name" value="NADH_UbQ_OxRdtase_chain2"/>
</dbReference>
<evidence type="ECO:0000256" key="14">
    <source>
        <dbReference type="ARBA" id="ARBA00023075"/>
    </source>
</evidence>
<evidence type="ECO:0000256" key="8">
    <source>
        <dbReference type="ARBA" id="ARBA00022692"/>
    </source>
</evidence>
<protein>
    <recommendedName>
        <fullName evidence="5 18">NADH-ubiquinone oxidoreductase chain 2</fullName>
        <ecNumber evidence="4 18">7.1.1.2</ecNumber>
    </recommendedName>
</protein>
<keyword evidence="10 18" id="KW-1278">Translocase</keyword>
<feature type="transmembrane region" description="Helical" evidence="18">
    <location>
        <begin position="196"/>
        <end position="213"/>
    </location>
</feature>
<evidence type="ECO:0000256" key="1">
    <source>
        <dbReference type="ARBA" id="ARBA00003257"/>
    </source>
</evidence>
<dbReference type="EC" id="7.1.1.2" evidence="4 18"/>
<dbReference type="AlphaFoldDB" id="Q19TX2"/>
<feature type="transmembrane region" description="Helical" evidence="18">
    <location>
        <begin position="308"/>
        <end position="326"/>
    </location>
</feature>
<keyword evidence="8 18" id="KW-0812">Transmembrane</keyword>
<evidence type="ECO:0000259" key="20">
    <source>
        <dbReference type="Pfam" id="PF00361"/>
    </source>
</evidence>
<keyword evidence="13 18" id="KW-0520">NAD</keyword>
<proteinExistence type="inferred from homology"/>
<evidence type="ECO:0000256" key="19">
    <source>
        <dbReference type="SAM" id="SignalP"/>
    </source>
</evidence>
<evidence type="ECO:0000256" key="16">
    <source>
        <dbReference type="ARBA" id="ARBA00023136"/>
    </source>
</evidence>
<gene>
    <name evidence="21" type="primary">NAD2</name>
</gene>
<dbReference type="GO" id="GO:0006120">
    <property type="term" value="P:mitochondrial electron transport, NADH to ubiquinone"/>
    <property type="evidence" value="ECO:0007669"/>
    <property type="project" value="InterPro"/>
</dbReference>
<evidence type="ECO:0000256" key="15">
    <source>
        <dbReference type="ARBA" id="ARBA00023128"/>
    </source>
</evidence>
<dbReference type="PANTHER" id="PTHR46552:SF1">
    <property type="entry name" value="NADH-UBIQUINONE OXIDOREDUCTASE CHAIN 2"/>
    <property type="match status" value="1"/>
</dbReference>
<keyword evidence="14 18" id="KW-0830">Ubiquinone</keyword>
<evidence type="ECO:0000256" key="10">
    <source>
        <dbReference type="ARBA" id="ARBA00022967"/>
    </source>
</evidence>
<keyword evidence="11 18" id="KW-0249">Electron transport</keyword>
<evidence type="ECO:0000256" key="9">
    <source>
        <dbReference type="ARBA" id="ARBA00022792"/>
    </source>
</evidence>
<evidence type="ECO:0000256" key="11">
    <source>
        <dbReference type="ARBA" id="ARBA00022982"/>
    </source>
</evidence>
<geneLocation type="mitochondrion" evidence="21"/>
<comment type="subcellular location">
    <subcellularLocation>
        <location evidence="2 18">Mitochondrion inner membrane</location>
        <topology evidence="2 18">Multi-pass membrane protein</topology>
    </subcellularLocation>
</comment>
<reference evidence="21" key="1">
    <citation type="journal article" date="2006" name="Mol. Phylogenet. Evol.">
        <title>Major rearrangements characterize the mitochondrial genome of the isopod Idotea baltica (Crustacea: Peracarida).</title>
        <authorList>
            <person name="Podsiadlowski L."/>
            <person name="Bartolomaeus T."/>
        </authorList>
    </citation>
    <scope>NUCLEOTIDE SEQUENCE</scope>
</reference>
<feature type="signal peptide" evidence="19">
    <location>
        <begin position="1"/>
        <end position="17"/>
    </location>
</feature>
<evidence type="ECO:0000256" key="13">
    <source>
        <dbReference type="ARBA" id="ARBA00023027"/>
    </source>
</evidence>
<feature type="chain" id="PRO_5004187333" description="NADH-ubiquinone oxidoreductase chain 2" evidence="19">
    <location>
        <begin position="18"/>
        <end position="327"/>
    </location>
</feature>
<dbReference type="PANTHER" id="PTHR46552">
    <property type="entry name" value="NADH-UBIQUINONE OXIDOREDUCTASE CHAIN 2"/>
    <property type="match status" value="1"/>
</dbReference>
<comment type="catalytic activity">
    <reaction evidence="17 18">
        <text>a ubiquinone + NADH + 5 H(+)(in) = a ubiquinol + NAD(+) + 4 H(+)(out)</text>
        <dbReference type="Rhea" id="RHEA:29091"/>
        <dbReference type="Rhea" id="RHEA-COMP:9565"/>
        <dbReference type="Rhea" id="RHEA-COMP:9566"/>
        <dbReference type="ChEBI" id="CHEBI:15378"/>
        <dbReference type="ChEBI" id="CHEBI:16389"/>
        <dbReference type="ChEBI" id="CHEBI:17976"/>
        <dbReference type="ChEBI" id="CHEBI:57540"/>
        <dbReference type="ChEBI" id="CHEBI:57945"/>
        <dbReference type="EC" id="7.1.1.2"/>
    </reaction>
</comment>
<dbReference type="PRINTS" id="PR01436">
    <property type="entry name" value="NADHDHGNASE2"/>
</dbReference>
<feature type="transmembrane region" description="Helical" evidence="18">
    <location>
        <begin position="60"/>
        <end position="79"/>
    </location>
</feature>
<dbReference type="GO" id="GO:0005743">
    <property type="term" value="C:mitochondrial inner membrane"/>
    <property type="evidence" value="ECO:0007669"/>
    <property type="project" value="UniProtKB-SubCell"/>
</dbReference>
<dbReference type="InterPro" id="IPR001750">
    <property type="entry name" value="ND/Mrp_TM"/>
</dbReference>
<keyword evidence="6" id="KW-0813">Transport</keyword>
<dbReference type="EMBL" id="DQ442915">
    <property type="protein sequence ID" value="ABD85307.1"/>
    <property type="molecule type" value="Genomic_DNA"/>
</dbReference>
<keyword evidence="7 18" id="KW-0679">Respiratory chain</keyword>
<feature type="transmembrane region" description="Helical" evidence="18">
    <location>
        <begin position="225"/>
        <end position="247"/>
    </location>
</feature>
<evidence type="ECO:0000256" key="6">
    <source>
        <dbReference type="ARBA" id="ARBA00022448"/>
    </source>
</evidence>
<evidence type="ECO:0000256" key="17">
    <source>
        <dbReference type="ARBA" id="ARBA00049551"/>
    </source>
</evidence>
<evidence type="ECO:0000256" key="2">
    <source>
        <dbReference type="ARBA" id="ARBA00004448"/>
    </source>
</evidence>
<feature type="transmembrane region" description="Helical" evidence="18">
    <location>
        <begin position="85"/>
        <end position="106"/>
    </location>
</feature>
<sequence>MSKSFSVSMFFCSLVLGAVVAMSSSSWLGVWMGLELNLLSFIPIIMLNRESASVEAGLKYFLVQACSSLVVLQSGVYFISVDSGLVVLVVLALVMKVGGAPFHFWFPSVSEGLNWGNVMILFTIQKVAPLTLLFYLYSVELETIYYTIVILSGTVGAVSGFNEVLLRKLLSFSSISHLGWMILGMSISGWVWVEYLVFYIIITISLMFILRSCEIFHLSQIFSQSGAMGGVILGISFMSLGGLPPLVGFLPKWLLISSVSDLSCSLVVVYLIGMSLVTLFYYLRVGLSSFSLIKESWEVKFSLLELSGKEYIILFFNSLGLVLSGWV</sequence>
<feature type="transmembrane region" description="Helical" evidence="18">
    <location>
        <begin position="267"/>
        <end position="287"/>
    </location>
</feature>
<evidence type="ECO:0000256" key="12">
    <source>
        <dbReference type="ARBA" id="ARBA00022989"/>
    </source>
</evidence>
<organism evidence="21">
    <name type="scientific">Idotea baltica</name>
    <dbReference type="NCBI Taxonomy" id="82763"/>
    <lineage>
        <taxon>Eukaryota</taxon>
        <taxon>Metazoa</taxon>
        <taxon>Ecdysozoa</taxon>
        <taxon>Arthropoda</taxon>
        <taxon>Crustacea</taxon>
        <taxon>Multicrustacea</taxon>
        <taxon>Malacostraca</taxon>
        <taxon>Eumalacostraca</taxon>
        <taxon>Peracarida</taxon>
        <taxon>Isopoda</taxon>
        <taxon>Valvifera</taxon>
        <taxon>Idoteidae</taxon>
        <taxon>Idotea</taxon>
    </lineage>
</organism>
<keyword evidence="15 18" id="KW-0496">Mitochondrion</keyword>
<evidence type="ECO:0000256" key="5">
    <source>
        <dbReference type="ARBA" id="ARBA00021008"/>
    </source>
</evidence>
<evidence type="ECO:0000313" key="21">
    <source>
        <dbReference type="EMBL" id="ABD85307.1"/>
    </source>
</evidence>
<evidence type="ECO:0000256" key="7">
    <source>
        <dbReference type="ARBA" id="ARBA00022660"/>
    </source>
</evidence>
<feature type="domain" description="NADH:quinone oxidoreductase/Mrp antiporter transmembrane" evidence="20">
    <location>
        <begin position="24"/>
        <end position="78"/>
    </location>
</feature>
<accession>Q19TX2</accession>
<feature type="transmembrane region" description="Helical" evidence="18">
    <location>
        <begin position="118"/>
        <end position="137"/>
    </location>
</feature>
<keyword evidence="12 18" id="KW-1133">Transmembrane helix</keyword>